<reference evidence="1 2" key="1">
    <citation type="submission" date="2019-06" db="EMBL/GenBank/DDBJ databases">
        <title>Draft genomes of female and male turbot (Scophthalmus maximus).</title>
        <authorList>
            <person name="Xu H."/>
            <person name="Xu X.-W."/>
            <person name="Shao C."/>
            <person name="Chen S."/>
        </authorList>
    </citation>
    <scope>NUCLEOTIDE SEQUENCE [LARGE SCALE GENOMIC DNA]</scope>
    <source>
        <strain evidence="1">Ysfricsl-2016a</strain>
        <tissue evidence="1">Blood</tissue>
    </source>
</reference>
<sequence>MRSEMLSEEFLLHFEVILTSRTSLLSHRNVTCRAPSSENFRINKIIGLNAILSTFQLESLLYKASVFYYRHASSEPLMDSQSSDV</sequence>
<dbReference type="Proteomes" id="UP000438429">
    <property type="component" value="Unassembled WGS sequence"/>
</dbReference>
<dbReference type="EMBL" id="VEVO01000003">
    <property type="protein sequence ID" value="KAF0044631.1"/>
    <property type="molecule type" value="Genomic_DNA"/>
</dbReference>
<organism evidence="1 2">
    <name type="scientific">Scophthalmus maximus</name>
    <name type="common">Turbot</name>
    <name type="synonym">Psetta maxima</name>
    <dbReference type="NCBI Taxonomy" id="52904"/>
    <lineage>
        <taxon>Eukaryota</taxon>
        <taxon>Metazoa</taxon>
        <taxon>Chordata</taxon>
        <taxon>Craniata</taxon>
        <taxon>Vertebrata</taxon>
        <taxon>Euteleostomi</taxon>
        <taxon>Actinopterygii</taxon>
        <taxon>Neopterygii</taxon>
        <taxon>Teleostei</taxon>
        <taxon>Neoteleostei</taxon>
        <taxon>Acanthomorphata</taxon>
        <taxon>Carangaria</taxon>
        <taxon>Pleuronectiformes</taxon>
        <taxon>Pleuronectoidei</taxon>
        <taxon>Scophthalmidae</taxon>
        <taxon>Scophthalmus</taxon>
    </lineage>
</organism>
<accession>A0A6A4TPE8</accession>
<proteinExistence type="predicted"/>
<evidence type="ECO:0000313" key="2">
    <source>
        <dbReference type="Proteomes" id="UP000438429"/>
    </source>
</evidence>
<name>A0A6A4TPE8_SCOMX</name>
<comment type="caution">
    <text evidence="1">The sequence shown here is derived from an EMBL/GenBank/DDBJ whole genome shotgun (WGS) entry which is preliminary data.</text>
</comment>
<evidence type="ECO:0000313" key="1">
    <source>
        <dbReference type="EMBL" id="KAF0044631.1"/>
    </source>
</evidence>
<dbReference type="AlphaFoldDB" id="A0A6A4TPE8"/>
<protein>
    <submittedName>
        <fullName evidence="1">Uncharacterized protein</fullName>
    </submittedName>
</protein>
<gene>
    <name evidence="1" type="ORF">F2P81_003789</name>
</gene>